<dbReference type="GO" id="GO:0016616">
    <property type="term" value="F:oxidoreductase activity, acting on the CH-OH group of donors, NAD or NADP as acceptor"/>
    <property type="evidence" value="ECO:0007669"/>
    <property type="project" value="InterPro"/>
</dbReference>
<dbReference type="InterPro" id="IPR036291">
    <property type="entry name" value="NAD(P)-bd_dom_sf"/>
</dbReference>
<feature type="domain" description="D-isomer specific 2-hydroxyacid dehydrogenase NAD-binding" evidence="4">
    <location>
        <begin position="105"/>
        <end position="286"/>
    </location>
</feature>
<dbReference type="PANTHER" id="PTHR42938:SF9">
    <property type="entry name" value="FORMATE DEHYDROGENASE 1"/>
    <property type="match status" value="1"/>
</dbReference>
<evidence type="ECO:0000259" key="3">
    <source>
        <dbReference type="Pfam" id="PF00389"/>
    </source>
</evidence>
<evidence type="ECO:0000259" key="4">
    <source>
        <dbReference type="Pfam" id="PF02826"/>
    </source>
</evidence>
<gene>
    <name evidence="5" type="ORF">JL102_09710</name>
</gene>
<comment type="similarity">
    <text evidence="2">Belongs to the D-isomer specific 2-hydroxyacid dehydrogenase family.</text>
</comment>
<keyword evidence="1 2" id="KW-0560">Oxidoreductase</keyword>
<dbReference type="InterPro" id="IPR006140">
    <property type="entry name" value="D-isomer_DH_NAD-bd"/>
</dbReference>
<keyword evidence="6" id="KW-1185">Reference proteome</keyword>
<dbReference type="Pfam" id="PF00389">
    <property type="entry name" value="2-Hacid_dh"/>
    <property type="match status" value="1"/>
</dbReference>
<evidence type="ECO:0000256" key="2">
    <source>
        <dbReference type="RuleBase" id="RU003719"/>
    </source>
</evidence>
<name>A0A937F619_9BACT</name>
<dbReference type="InterPro" id="IPR029753">
    <property type="entry name" value="D-isomer_DH_CS"/>
</dbReference>
<dbReference type="PROSITE" id="PS00670">
    <property type="entry name" value="D_2_HYDROXYACID_DH_2"/>
    <property type="match status" value="1"/>
</dbReference>
<comment type="caution">
    <text evidence="5">The sequence shown here is derived from an EMBL/GenBank/DDBJ whole genome shotgun (WGS) entry which is preliminary data.</text>
</comment>
<evidence type="ECO:0000313" key="6">
    <source>
        <dbReference type="Proteomes" id="UP000659388"/>
    </source>
</evidence>
<reference evidence="5" key="1">
    <citation type="submission" date="2021-01" db="EMBL/GenBank/DDBJ databases">
        <title>Fulvivirga kasyanovii gen. nov., sp nov., a novel member of the phylum Bacteroidetes isolated from seawater in a mussel farm.</title>
        <authorList>
            <person name="Zhao L.-H."/>
            <person name="Wang Z.-J."/>
        </authorList>
    </citation>
    <scope>NUCLEOTIDE SEQUENCE</scope>
    <source>
        <strain evidence="5">2943</strain>
    </source>
</reference>
<dbReference type="InterPro" id="IPR006139">
    <property type="entry name" value="D-isomer_2_OHA_DH_cat_dom"/>
</dbReference>
<proteinExistence type="inferred from homology"/>
<feature type="domain" description="D-isomer specific 2-hydroxyacid dehydrogenase catalytic" evidence="3">
    <location>
        <begin position="4"/>
        <end position="310"/>
    </location>
</feature>
<dbReference type="Pfam" id="PF02826">
    <property type="entry name" value="2-Hacid_dh_C"/>
    <property type="match status" value="1"/>
</dbReference>
<evidence type="ECO:0000313" key="5">
    <source>
        <dbReference type="EMBL" id="MBL3656405.1"/>
    </source>
</evidence>
<evidence type="ECO:0000256" key="1">
    <source>
        <dbReference type="ARBA" id="ARBA00023002"/>
    </source>
</evidence>
<dbReference type="SUPFAM" id="SSF51735">
    <property type="entry name" value="NAD(P)-binding Rossmann-fold domains"/>
    <property type="match status" value="1"/>
</dbReference>
<dbReference type="AlphaFoldDB" id="A0A937F619"/>
<dbReference type="SUPFAM" id="SSF52283">
    <property type="entry name" value="Formate/glycerate dehydrogenase catalytic domain-like"/>
    <property type="match status" value="1"/>
</dbReference>
<dbReference type="PANTHER" id="PTHR42938">
    <property type="entry name" value="FORMATE DEHYDROGENASE 1"/>
    <property type="match status" value="1"/>
</dbReference>
<protein>
    <submittedName>
        <fullName evidence="5">Phosphoglycerate dehydrogenase</fullName>
    </submittedName>
</protein>
<dbReference type="GO" id="GO:0051287">
    <property type="term" value="F:NAD binding"/>
    <property type="evidence" value="ECO:0007669"/>
    <property type="project" value="InterPro"/>
</dbReference>
<dbReference type="Proteomes" id="UP000659388">
    <property type="component" value="Unassembled WGS sequence"/>
</dbReference>
<dbReference type="EMBL" id="JAESIY010000005">
    <property type="protein sequence ID" value="MBL3656405.1"/>
    <property type="molecule type" value="Genomic_DNA"/>
</dbReference>
<dbReference type="RefSeq" id="WP_202244204.1">
    <property type="nucleotide sequence ID" value="NZ_JAESIY010000005.1"/>
</dbReference>
<sequence>MNCLIADYMHDSLQQLLLDIGVQPDYRPTITREDILEIISDYEGLIIRSKTRIDEEVVSKASKLLFIARAGAGIDNLDEEAIEKRNIKIFNAPEGNRNALGEHTLGLLLSLMNNIARSDKEVREYTWDREGNRGYEVEGRTVALLGYGHMGGSFAKKVKGMGTRVIAYDKYKNDFSDDVVEEVSMEEVYKEADVFSIHVPLTSETKSLVDYNYISKFRKNFYLLNTSRGEVVSLDGVCKHIEEGKIIGAGLDVLENEKLKTLSEKQKKSFDYLVNSDKTLLTPHIAGWSFESYERINEVLVGKIRGFLSKRK</sequence>
<accession>A0A937F619</accession>
<organism evidence="5 6">
    <name type="scientific">Fulvivirga sediminis</name>
    <dbReference type="NCBI Taxonomy" id="2803949"/>
    <lineage>
        <taxon>Bacteria</taxon>
        <taxon>Pseudomonadati</taxon>
        <taxon>Bacteroidota</taxon>
        <taxon>Cytophagia</taxon>
        <taxon>Cytophagales</taxon>
        <taxon>Fulvivirgaceae</taxon>
        <taxon>Fulvivirga</taxon>
    </lineage>
</organism>
<dbReference type="Gene3D" id="3.40.50.720">
    <property type="entry name" value="NAD(P)-binding Rossmann-like Domain"/>
    <property type="match status" value="2"/>
</dbReference>